<proteinExistence type="predicted"/>
<sequence>MMRLLLVLAIVAGQSLLAAEQEKTLTLQLPPASLEKWYRPANKHDVWLHTMFRLRREMQAVSEYSALEDQARLEKWLGKLEKDYLSIGRMVPEWRDELETELLDRMRVLARAGDWQGLARAQRKLGKSCQSCHSEYKLTAALRYRAPDFASVKVESEETMDEEDYRRVMSRLSLLLNRVKIAGEDGRQSAALDALEELQQRLADLGNSCAACHKHETARQAILGEAATGSLAHVRKGLEAGNRKQAGRYLGEFAVGVCADCHAIHRLQAGMRRMLTPD</sequence>
<reference evidence="2 3" key="1">
    <citation type="journal article" date="2014" name="PLoS ONE">
        <title>Physiological and genomic features of a novel sulfur-oxidizing gammaproteobacterium belonging to a previously uncultivated symbiotic lineage isolated from a hydrothermal vent.</title>
        <authorList>
            <person name="Nunoura T."/>
            <person name="Takaki Y."/>
            <person name="Kazama H."/>
            <person name="Kakuta J."/>
            <person name="Shimamura S."/>
            <person name="Makita H."/>
            <person name="Hirai M."/>
            <person name="Miyazaki M."/>
            <person name="Takai K."/>
        </authorList>
    </citation>
    <scope>NUCLEOTIDE SEQUENCE [LARGE SCALE GENOMIC DNA]</scope>
    <source>
        <strain evidence="2 3">Hiromi1</strain>
    </source>
</reference>
<gene>
    <name evidence="2" type="ORF">TBH_C0209</name>
</gene>
<evidence type="ECO:0000256" key="1">
    <source>
        <dbReference type="SAM" id="SignalP"/>
    </source>
</evidence>
<dbReference type="KEGG" id="tbn:TBH_C0209"/>
<evidence type="ECO:0008006" key="4">
    <source>
        <dbReference type="Google" id="ProtNLM"/>
    </source>
</evidence>
<dbReference type="SUPFAM" id="SSF48695">
    <property type="entry name" value="Multiheme cytochromes"/>
    <property type="match status" value="1"/>
</dbReference>
<dbReference type="GO" id="GO:0005506">
    <property type="term" value="F:iron ion binding"/>
    <property type="evidence" value="ECO:0007669"/>
    <property type="project" value="InterPro"/>
</dbReference>
<dbReference type="SUPFAM" id="SSF47175">
    <property type="entry name" value="Cytochromes"/>
    <property type="match status" value="1"/>
</dbReference>
<organism evidence="2 3">
    <name type="scientific">Thiolapillus brandeum</name>
    <dbReference type="NCBI Taxonomy" id="1076588"/>
    <lineage>
        <taxon>Bacteria</taxon>
        <taxon>Pseudomonadati</taxon>
        <taxon>Pseudomonadota</taxon>
        <taxon>Gammaproteobacteria</taxon>
        <taxon>Chromatiales</taxon>
        <taxon>Sedimenticolaceae</taxon>
        <taxon>Thiolapillus</taxon>
    </lineage>
</organism>
<keyword evidence="1" id="KW-0732">Signal</keyword>
<protein>
    <recommendedName>
        <fullName evidence="4">Cytochrome c</fullName>
    </recommendedName>
</protein>
<dbReference type="EMBL" id="AP012273">
    <property type="protein sequence ID" value="BAO43155.1"/>
    <property type="molecule type" value="Genomic_DNA"/>
</dbReference>
<evidence type="ECO:0000313" key="3">
    <source>
        <dbReference type="Proteomes" id="UP000031631"/>
    </source>
</evidence>
<dbReference type="AlphaFoldDB" id="A0A7U6GGF0"/>
<evidence type="ECO:0000313" key="2">
    <source>
        <dbReference type="EMBL" id="BAO43155.1"/>
    </source>
</evidence>
<dbReference type="PROSITE" id="PS51009">
    <property type="entry name" value="CYTCII"/>
    <property type="match status" value="1"/>
</dbReference>
<feature type="signal peptide" evidence="1">
    <location>
        <begin position="1"/>
        <end position="18"/>
    </location>
</feature>
<dbReference type="InterPro" id="IPR036280">
    <property type="entry name" value="Multihaem_cyt_sf"/>
</dbReference>
<keyword evidence="3" id="KW-1185">Reference proteome</keyword>
<dbReference type="RefSeq" id="WP_223212075.1">
    <property type="nucleotide sequence ID" value="NZ_AP012273.1"/>
</dbReference>
<feature type="chain" id="PRO_5031322178" description="Cytochrome c" evidence="1">
    <location>
        <begin position="19"/>
        <end position="278"/>
    </location>
</feature>
<accession>A0A7U6GGF0</accession>
<dbReference type="GO" id="GO:0020037">
    <property type="term" value="F:heme binding"/>
    <property type="evidence" value="ECO:0007669"/>
    <property type="project" value="InterPro"/>
</dbReference>
<dbReference type="GO" id="GO:0009055">
    <property type="term" value="F:electron transfer activity"/>
    <property type="evidence" value="ECO:0007669"/>
    <property type="project" value="InterPro"/>
</dbReference>
<dbReference type="Proteomes" id="UP000031631">
    <property type="component" value="Chromosome"/>
</dbReference>
<dbReference type="InterPro" id="IPR010980">
    <property type="entry name" value="Cyt_c/b562"/>
</dbReference>
<name>A0A7U6GGF0_9GAMM</name>
<dbReference type="InterPro" id="IPR002321">
    <property type="entry name" value="Cyt_c_II"/>
</dbReference>
<dbReference type="GO" id="GO:0022900">
    <property type="term" value="P:electron transport chain"/>
    <property type="evidence" value="ECO:0007669"/>
    <property type="project" value="InterPro"/>
</dbReference>